<evidence type="ECO:0000313" key="4">
    <source>
        <dbReference type="EMBL" id="NMG04206.1"/>
    </source>
</evidence>
<dbReference type="AlphaFoldDB" id="A0A972J979"/>
<dbReference type="RefSeq" id="WP_168988888.1">
    <property type="nucleotide sequence ID" value="NZ_CAWPHM010000002.1"/>
</dbReference>
<dbReference type="PANTHER" id="PTHR30163:SF9">
    <property type="entry name" value="MEMBRANE-BOUND LYTIC MUREIN TRANSGLYCOSYLASE B"/>
    <property type="match status" value="1"/>
</dbReference>
<evidence type="ECO:0000256" key="2">
    <source>
        <dbReference type="SAM" id="SignalP"/>
    </source>
</evidence>
<proteinExistence type="predicted"/>
<reference evidence="4" key="1">
    <citation type="submission" date="2019-12" db="EMBL/GenBank/DDBJ databases">
        <title>Comparative genomics gives insights into the taxonomy of the Azoarcus-Aromatoleum group and reveals separate origins of nif in the plant-associated Azoarcus and non-plant-associated Aromatoleum sub-groups.</title>
        <authorList>
            <person name="Lafos M."/>
            <person name="Maluk M."/>
            <person name="Batista M."/>
            <person name="Junghare M."/>
            <person name="Carmona M."/>
            <person name="Faoro H."/>
            <person name="Cruz L.M."/>
            <person name="Battistoni F."/>
            <person name="De Souza E."/>
            <person name="Pedrosa F."/>
            <person name="Chen W.-M."/>
            <person name="Poole P.S."/>
            <person name="Dixon R.A."/>
            <person name="James E.K."/>
        </authorList>
    </citation>
    <scope>NUCLEOTIDE SEQUENCE</scope>
    <source>
        <strain evidence="4">NSC3</strain>
    </source>
</reference>
<dbReference type="Gene3D" id="1.10.8.350">
    <property type="entry name" value="Bacterial muramidase"/>
    <property type="match status" value="1"/>
</dbReference>
<dbReference type="SUPFAM" id="SSF53955">
    <property type="entry name" value="Lysozyme-like"/>
    <property type="match status" value="1"/>
</dbReference>
<dbReference type="EMBL" id="WTVM01000101">
    <property type="protein sequence ID" value="NMG04206.1"/>
    <property type="molecule type" value="Genomic_DNA"/>
</dbReference>
<dbReference type="CDD" id="cd13399">
    <property type="entry name" value="Slt35-like"/>
    <property type="match status" value="1"/>
</dbReference>
<evidence type="ECO:0000313" key="5">
    <source>
        <dbReference type="Proteomes" id="UP000599523"/>
    </source>
</evidence>
<dbReference type="GO" id="GO:0009253">
    <property type="term" value="P:peptidoglycan catabolic process"/>
    <property type="evidence" value="ECO:0007669"/>
    <property type="project" value="TreeGrafter"/>
</dbReference>
<organism evidence="4 5">
    <name type="scientific">Azoarcus taiwanensis</name>
    <dbReference type="NCBI Taxonomy" id="666964"/>
    <lineage>
        <taxon>Bacteria</taxon>
        <taxon>Pseudomonadati</taxon>
        <taxon>Pseudomonadota</taxon>
        <taxon>Betaproteobacteria</taxon>
        <taxon>Rhodocyclales</taxon>
        <taxon>Zoogloeaceae</taxon>
        <taxon>Azoarcus</taxon>
    </lineage>
</organism>
<feature type="domain" description="Transglycosylase SLT" evidence="3">
    <location>
        <begin position="32"/>
        <end position="324"/>
    </location>
</feature>
<dbReference type="InterPro" id="IPR011757">
    <property type="entry name" value="Lytic_transglycosylase_MltB"/>
</dbReference>
<dbReference type="InterPro" id="IPR023346">
    <property type="entry name" value="Lysozyme-like_dom_sf"/>
</dbReference>
<dbReference type="InterPro" id="IPR031304">
    <property type="entry name" value="SLT_2"/>
</dbReference>
<feature type="signal peptide" evidence="2">
    <location>
        <begin position="1"/>
        <end position="23"/>
    </location>
</feature>
<dbReference type="GO" id="GO:0008933">
    <property type="term" value="F:peptidoglycan lytic transglycosylase activity"/>
    <property type="evidence" value="ECO:0007669"/>
    <property type="project" value="TreeGrafter"/>
</dbReference>
<gene>
    <name evidence="4" type="primary">mltB</name>
    <name evidence="4" type="ORF">GPA21_14705</name>
</gene>
<evidence type="ECO:0000259" key="3">
    <source>
        <dbReference type="Pfam" id="PF13406"/>
    </source>
</evidence>
<dbReference type="Gene3D" id="1.10.530.10">
    <property type="match status" value="1"/>
</dbReference>
<feature type="chain" id="PRO_5037868762" evidence="2">
    <location>
        <begin position="24"/>
        <end position="338"/>
    </location>
</feature>
<sequence length="338" mass="38359">MTRKLPSFVLLLGLLVALSAAQASFVSHPEALSFVQEMEERHGFDRSELLDALHRASHNERVIRLIQPPSQPSARSWRNYRQRFMGEPRISSGVSFWVRYEDSLREASRIYGVPPEIIVSILGVETHYGSYTGSFEAVSALATLAFDYPRRAELFRRELENLFLLAREQGRDPFSYRGSFAGALGYPQFLPSSIRNYAVDFNGDGRIDFDSDPIDAIGSIANFLAAHGWQEGEPIAQRIRIPADIDPRPLIEAGIEPSLEYFSLISSGISAYDGSQLHPSLATVFDLPTPGEIAQYWVGYRNFYVITRYNRSSFYAMSVFELAEEIRARFERRRQALR</sequence>
<dbReference type="FunFam" id="1.10.8.350:FF:000001">
    <property type="entry name" value="Lytic murein transglycosylase B"/>
    <property type="match status" value="1"/>
</dbReference>
<dbReference type="Proteomes" id="UP000599523">
    <property type="component" value="Unassembled WGS sequence"/>
</dbReference>
<dbReference type="Pfam" id="PF13406">
    <property type="entry name" value="SLT_2"/>
    <property type="match status" value="1"/>
</dbReference>
<dbReference type="InterPro" id="IPR043426">
    <property type="entry name" value="MltB-like"/>
</dbReference>
<accession>A0A972J979</accession>
<name>A0A972J979_9RHOO</name>
<dbReference type="PANTHER" id="PTHR30163">
    <property type="entry name" value="MEMBRANE-BOUND LYTIC MUREIN TRANSGLYCOSYLASE B"/>
    <property type="match status" value="1"/>
</dbReference>
<feature type="active site" evidence="1">
    <location>
        <position position="125"/>
    </location>
</feature>
<keyword evidence="5" id="KW-1185">Reference proteome</keyword>
<evidence type="ECO:0000256" key="1">
    <source>
        <dbReference type="PIRSR" id="PIRSR611757-1"/>
    </source>
</evidence>
<protein>
    <submittedName>
        <fullName evidence="4">Lytic murein transglycosylase B</fullName>
    </submittedName>
</protein>
<dbReference type="NCBIfam" id="TIGR02282">
    <property type="entry name" value="MltB"/>
    <property type="match status" value="1"/>
</dbReference>
<keyword evidence="2" id="KW-0732">Signal</keyword>
<comment type="caution">
    <text evidence="4">The sequence shown here is derived from an EMBL/GenBank/DDBJ whole genome shotgun (WGS) entry which is preliminary data.</text>
</comment>